<dbReference type="Proteomes" id="UP000824037">
    <property type="component" value="Unassembled WGS sequence"/>
</dbReference>
<reference evidence="3" key="1">
    <citation type="journal article" date="2021" name="PeerJ">
        <title>Extensive microbial diversity within the chicken gut microbiome revealed by metagenomics and culture.</title>
        <authorList>
            <person name="Gilroy R."/>
            <person name="Ravi A."/>
            <person name="Getino M."/>
            <person name="Pursley I."/>
            <person name="Horton D.L."/>
            <person name="Alikhan N.F."/>
            <person name="Baker D."/>
            <person name="Gharbi K."/>
            <person name="Hall N."/>
            <person name="Watson M."/>
            <person name="Adriaenssens E.M."/>
            <person name="Foster-Nyarko E."/>
            <person name="Jarju S."/>
            <person name="Secka A."/>
            <person name="Antonio M."/>
            <person name="Oren A."/>
            <person name="Chaudhuri R.R."/>
            <person name="La Ragione R."/>
            <person name="Hildebrand F."/>
            <person name="Pallen M.J."/>
        </authorList>
    </citation>
    <scope>NUCLEOTIDE SEQUENCE</scope>
    <source>
        <strain evidence="3">ChiGjej4B4-7305</strain>
    </source>
</reference>
<proteinExistence type="predicted"/>
<dbReference type="PANTHER" id="PTHR35936:SF17">
    <property type="entry name" value="ARGININE-BINDING EXTRACELLULAR PROTEIN ARTP"/>
    <property type="match status" value="1"/>
</dbReference>
<dbReference type="EMBL" id="DXBY01000180">
    <property type="protein sequence ID" value="HIZ36225.1"/>
    <property type="molecule type" value="Genomic_DNA"/>
</dbReference>
<dbReference type="SUPFAM" id="SSF53850">
    <property type="entry name" value="Periplasmic binding protein-like II"/>
    <property type="match status" value="1"/>
</dbReference>
<dbReference type="Gene3D" id="3.40.190.10">
    <property type="entry name" value="Periplasmic binding protein-like II"/>
    <property type="match status" value="2"/>
</dbReference>
<evidence type="ECO:0000313" key="3">
    <source>
        <dbReference type="EMBL" id="HIZ36225.1"/>
    </source>
</evidence>
<dbReference type="Pfam" id="PF00497">
    <property type="entry name" value="SBP_bac_3"/>
    <property type="match status" value="1"/>
</dbReference>
<dbReference type="AlphaFoldDB" id="A0A9D2EF87"/>
<name>A0A9D2EF87_9MICO</name>
<keyword evidence="1" id="KW-0732">Signal</keyword>
<sequence>MRRTVAVTATTGALALGLAACGDGGGESEAGDGHLQELQDSGTITVGIAGEEPYSFLDESGEPTGATIALHEAVFAEMGIDTVEATVVEWNSLIPGLNAGRFDAVSAGMSILPDRCENGLFSDPEISYTTALMVPEGNPEGLETMTDMEGTDLTVAAMTAAIEQGYAEDMGIDLMTVDAPEDGLEAVEAGRADAFALTGISLRALAERNADAAVEVTDPFVQVVDGVEQVGAGATVFAQGDEELRDAYNEAYHSVVASADDFVSIAGEFGFTEAEFPPEDVTTEMLCNGDLPEVEG</sequence>
<accession>A0A9D2EF87</accession>
<evidence type="ECO:0000256" key="1">
    <source>
        <dbReference type="ARBA" id="ARBA00022729"/>
    </source>
</evidence>
<protein>
    <submittedName>
        <fullName evidence="3">Transporter substrate-binding domain-containing protein</fullName>
    </submittedName>
</protein>
<evidence type="ECO:0000313" key="4">
    <source>
        <dbReference type="Proteomes" id="UP000824037"/>
    </source>
</evidence>
<comment type="caution">
    <text evidence="3">The sequence shown here is derived from an EMBL/GenBank/DDBJ whole genome shotgun (WGS) entry which is preliminary data.</text>
</comment>
<gene>
    <name evidence="3" type="ORF">H9815_10630</name>
</gene>
<dbReference type="InterPro" id="IPR001638">
    <property type="entry name" value="Solute-binding_3/MltF_N"/>
</dbReference>
<feature type="domain" description="Solute-binding protein family 3/N-terminal" evidence="2">
    <location>
        <begin position="43"/>
        <end position="266"/>
    </location>
</feature>
<organism evidence="3 4">
    <name type="scientific">Candidatus Ruania gallistercoris</name>
    <dbReference type="NCBI Taxonomy" id="2838746"/>
    <lineage>
        <taxon>Bacteria</taxon>
        <taxon>Bacillati</taxon>
        <taxon>Actinomycetota</taxon>
        <taxon>Actinomycetes</taxon>
        <taxon>Micrococcales</taxon>
        <taxon>Ruaniaceae</taxon>
        <taxon>Ruania</taxon>
    </lineage>
</organism>
<dbReference type="PANTHER" id="PTHR35936">
    <property type="entry name" value="MEMBRANE-BOUND LYTIC MUREIN TRANSGLYCOSYLASE F"/>
    <property type="match status" value="1"/>
</dbReference>
<evidence type="ECO:0000259" key="2">
    <source>
        <dbReference type="SMART" id="SM00062"/>
    </source>
</evidence>
<dbReference type="PROSITE" id="PS51257">
    <property type="entry name" value="PROKAR_LIPOPROTEIN"/>
    <property type="match status" value="1"/>
</dbReference>
<reference evidence="3" key="2">
    <citation type="submission" date="2021-04" db="EMBL/GenBank/DDBJ databases">
        <authorList>
            <person name="Gilroy R."/>
        </authorList>
    </citation>
    <scope>NUCLEOTIDE SEQUENCE</scope>
    <source>
        <strain evidence="3">ChiGjej4B4-7305</strain>
    </source>
</reference>
<dbReference type="SMART" id="SM00062">
    <property type="entry name" value="PBPb"/>
    <property type="match status" value="1"/>
</dbReference>